<organism evidence="1 2">
    <name type="scientific">Marasmius crinis-equi</name>
    <dbReference type="NCBI Taxonomy" id="585013"/>
    <lineage>
        <taxon>Eukaryota</taxon>
        <taxon>Fungi</taxon>
        <taxon>Dikarya</taxon>
        <taxon>Basidiomycota</taxon>
        <taxon>Agaricomycotina</taxon>
        <taxon>Agaricomycetes</taxon>
        <taxon>Agaricomycetidae</taxon>
        <taxon>Agaricales</taxon>
        <taxon>Marasmiineae</taxon>
        <taxon>Marasmiaceae</taxon>
        <taxon>Marasmius</taxon>
    </lineage>
</organism>
<keyword evidence="2" id="KW-1185">Reference proteome</keyword>
<dbReference type="Proteomes" id="UP001465976">
    <property type="component" value="Unassembled WGS sequence"/>
</dbReference>
<gene>
    <name evidence="1" type="ORF">V5O48_013744</name>
</gene>
<comment type="caution">
    <text evidence="1">The sequence shown here is derived from an EMBL/GenBank/DDBJ whole genome shotgun (WGS) entry which is preliminary data.</text>
</comment>
<accession>A0ABR3EZ85</accession>
<name>A0ABR3EZ85_9AGAR</name>
<proteinExistence type="predicted"/>
<reference evidence="1 2" key="1">
    <citation type="submission" date="2024-02" db="EMBL/GenBank/DDBJ databases">
        <title>A draft genome for the cacao thread blight pathogen Marasmius crinis-equi.</title>
        <authorList>
            <person name="Cohen S.P."/>
            <person name="Baruah I.K."/>
            <person name="Amoako-Attah I."/>
            <person name="Bukari Y."/>
            <person name="Meinhardt L.W."/>
            <person name="Bailey B.A."/>
        </authorList>
    </citation>
    <scope>NUCLEOTIDE SEQUENCE [LARGE SCALE GENOMIC DNA]</scope>
    <source>
        <strain evidence="1 2">GH-76</strain>
    </source>
</reference>
<sequence>MSTSMIEIEFSDNLTREHPTIVAQLNAAIHSQHLNIFLCATEGPLVYPGRKTIGWSGVGSRLAMVWLNAQEVLQLVFDGQLLNFVNEFRRHCGHQHSSQQTWAILYGLHAHEEYQMCQELVERALAQVEVFTGIHLVPVDTEVKAVTEILSVAQAIQSLKLMRGSMTLGYWGPT</sequence>
<dbReference type="EMBL" id="JBAHYK010001384">
    <property type="protein sequence ID" value="KAL0568248.1"/>
    <property type="molecule type" value="Genomic_DNA"/>
</dbReference>
<evidence type="ECO:0000313" key="2">
    <source>
        <dbReference type="Proteomes" id="UP001465976"/>
    </source>
</evidence>
<protein>
    <submittedName>
        <fullName evidence="1">Uncharacterized protein</fullName>
    </submittedName>
</protein>
<evidence type="ECO:0000313" key="1">
    <source>
        <dbReference type="EMBL" id="KAL0568248.1"/>
    </source>
</evidence>